<feature type="domain" description="SEA" evidence="13">
    <location>
        <begin position="132"/>
        <end position="243"/>
    </location>
</feature>
<sequence length="535" mass="57220">MEWRIIVPVLCLIGILHVPGNAAQNDNATSANTTTAAGVTSNQTATTNQATNTNQTAASNQTATTNQATNTSQTAASNQTATTNQATNTSQTAATNQTATTNQATNTNQTATTNQTTIPATTVSTPVTTLAKTTSLNLVFSLTQTFKEVYDNLSDPETKQLANEITNTFSPTYRKNFKNFLSMKIRKFSKGSIVTDSVLEFDSTNNTTPNITEVKDTFTEAIKTGNLNFTVDNTSISVIDITANDSTTTPVSVTTVSTTAVSTTAGLNLSEYNVTFKINETFSNDLSDINSFQAVALAKKIADQFDGVFKKRFFGFVRTFIWRFRNGSIIVDALLGFNKTANNPTAAEVVKVIADSATNGSFTFTVGSLAVVDPSGNTDSTTTTVSVTTVSTTAGLNLSEYNVTFKMNETFSNDLSDINSFQAVALAKKIADQFDGVFKKRFFSFVRTFIWRFRSGSIIVDALLGFNKTAENPTAAEVVKFIADSATNGSFTFTVDSLTVVDPSGDTASRSPVLASILTALWMTLASLVVSAVMH</sequence>
<evidence type="ECO:0000256" key="1">
    <source>
        <dbReference type="ARBA" id="ARBA00004437"/>
    </source>
</evidence>
<dbReference type="Proteomes" id="UP001108240">
    <property type="component" value="Unplaced"/>
</dbReference>
<dbReference type="GO" id="GO:0001917">
    <property type="term" value="C:photoreceptor inner segment"/>
    <property type="evidence" value="ECO:0007669"/>
    <property type="project" value="UniProtKB-SubCell"/>
</dbReference>
<evidence type="ECO:0000256" key="3">
    <source>
        <dbReference type="ARBA" id="ARBA00004593"/>
    </source>
</evidence>
<keyword evidence="5" id="KW-0272">Extracellular matrix</keyword>
<evidence type="ECO:0000313" key="15">
    <source>
        <dbReference type="Proteomes" id="UP001108240"/>
    </source>
</evidence>
<name>A0A8C1C2F7_CYPCA</name>
<evidence type="ECO:0000256" key="9">
    <source>
        <dbReference type="ARBA" id="ARBA00023180"/>
    </source>
</evidence>
<protein>
    <recommendedName>
        <fullName evidence="13">SEA domain-containing protein</fullName>
    </recommendedName>
</protein>
<dbReference type="SMART" id="SM00200">
    <property type="entry name" value="SEA"/>
    <property type="match status" value="3"/>
</dbReference>
<feature type="domain" description="SEA" evidence="13">
    <location>
        <begin position="397"/>
        <end position="505"/>
    </location>
</feature>
<reference evidence="14" key="2">
    <citation type="submission" date="2025-09" db="UniProtKB">
        <authorList>
            <consortium name="Ensembl"/>
        </authorList>
    </citation>
    <scope>IDENTIFICATION</scope>
</reference>
<dbReference type="PROSITE" id="PS50024">
    <property type="entry name" value="SEA"/>
    <property type="match status" value="3"/>
</dbReference>
<dbReference type="GO" id="GO:0001750">
    <property type="term" value="C:photoreceptor outer segment"/>
    <property type="evidence" value="ECO:0007669"/>
    <property type="project" value="UniProtKB-SubCell"/>
</dbReference>
<evidence type="ECO:0000256" key="8">
    <source>
        <dbReference type="ARBA" id="ARBA00022737"/>
    </source>
</evidence>
<evidence type="ECO:0000313" key="14">
    <source>
        <dbReference type="Ensembl" id="ENSCCRP00000040945.2"/>
    </source>
</evidence>
<dbReference type="GO" id="GO:0008201">
    <property type="term" value="F:heparin binding"/>
    <property type="evidence" value="ECO:0007669"/>
    <property type="project" value="UniProtKB-KW"/>
</dbReference>
<feature type="domain" description="SEA" evidence="13">
    <location>
        <begin position="268"/>
        <end position="376"/>
    </location>
</feature>
<dbReference type="GeneTree" id="ENSGT01120000272301"/>
<keyword evidence="7 12" id="KW-0732">Signal</keyword>
<accession>A0A8C1C2F7</accession>
<evidence type="ECO:0000259" key="13">
    <source>
        <dbReference type="PROSITE" id="PS50024"/>
    </source>
</evidence>
<evidence type="ECO:0000256" key="10">
    <source>
        <dbReference type="ARBA" id="ARBA00023273"/>
    </source>
</evidence>
<keyword evidence="4" id="KW-0964">Secreted</keyword>
<evidence type="ECO:0000256" key="12">
    <source>
        <dbReference type="SAM" id="SignalP"/>
    </source>
</evidence>
<dbReference type="SUPFAM" id="SSF82671">
    <property type="entry name" value="SEA domain"/>
    <property type="match status" value="2"/>
</dbReference>
<keyword evidence="8" id="KW-0677">Repeat</keyword>
<evidence type="ECO:0000256" key="4">
    <source>
        <dbReference type="ARBA" id="ARBA00022525"/>
    </source>
</evidence>
<evidence type="ECO:0000256" key="7">
    <source>
        <dbReference type="ARBA" id="ARBA00022729"/>
    </source>
</evidence>
<dbReference type="PANTHER" id="PTHR12199:SF5">
    <property type="entry name" value="MUCIN-2-LIKE ISOFORM X1"/>
    <property type="match status" value="1"/>
</dbReference>
<dbReference type="AlphaFoldDB" id="A0A8C1C2F7"/>
<dbReference type="GO" id="GO:0033165">
    <property type="term" value="C:interphotoreceptor matrix"/>
    <property type="evidence" value="ECO:0007669"/>
    <property type="project" value="UniProtKB-SubCell"/>
</dbReference>
<dbReference type="GO" id="GO:0007601">
    <property type="term" value="P:visual perception"/>
    <property type="evidence" value="ECO:0007669"/>
    <property type="project" value="InterPro"/>
</dbReference>
<feature type="signal peptide" evidence="12">
    <location>
        <begin position="1"/>
        <end position="22"/>
    </location>
</feature>
<dbReference type="InterPro" id="IPR036364">
    <property type="entry name" value="SEA_dom_sf"/>
</dbReference>
<feature type="chain" id="PRO_5039953181" description="SEA domain-containing protein" evidence="12">
    <location>
        <begin position="23"/>
        <end position="535"/>
    </location>
</feature>
<dbReference type="InterPro" id="IPR000082">
    <property type="entry name" value="SEA_dom"/>
</dbReference>
<dbReference type="InterPro" id="IPR039861">
    <property type="entry name" value="IMPG"/>
</dbReference>
<keyword evidence="15" id="KW-1185">Reference proteome</keyword>
<keyword evidence="9" id="KW-0325">Glycoprotein</keyword>
<dbReference type="PANTHER" id="PTHR12199">
    <property type="entry name" value="INTERPHOTORECEPTOR MATRIX PROTEOGLYCAN"/>
    <property type="match status" value="1"/>
</dbReference>
<dbReference type="Pfam" id="PF01390">
    <property type="entry name" value="SEA"/>
    <property type="match status" value="3"/>
</dbReference>
<proteinExistence type="predicted"/>
<evidence type="ECO:0000256" key="6">
    <source>
        <dbReference type="ARBA" id="ARBA00022674"/>
    </source>
</evidence>
<dbReference type="OMA" id="FKMQQKF"/>
<evidence type="ECO:0000256" key="11">
    <source>
        <dbReference type="SAM" id="MobiDB-lite"/>
    </source>
</evidence>
<evidence type="ECO:0000256" key="5">
    <source>
        <dbReference type="ARBA" id="ARBA00022530"/>
    </source>
</evidence>
<keyword evidence="6" id="KW-0358">Heparin-binding</keyword>
<organism evidence="14 15">
    <name type="scientific">Cyprinus carpio carpio</name>
    <dbReference type="NCBI Taxonomy" id="630221"/>
    <lineage>
        <taxon>Eukaryota</taxon>
        <taxon>Metazoa</taxon>
        <taxon>Chordata</taxon>
        <taxon>Craniata</taxon>
        <taxon>Vertebrata</taxon>
        <taxon>Euteleostomi</taxon>
        <taxon>Actinopterygii</taxon>
        <taxon>Neopterygii</taxon>
        <taxon>Teleostei</taxon>
        <taxon>Ostariophysi</taxon>
        <taxon>Cypriniformes</taxon>
        <taxon>Cyprinidae</taxon>
        <taxon>Cyprininae</taxon>
        <taxon>Cyprinus</taxon>
    </lineage>
</organism>
<reference evidence="14" key="1">
    <citation type="submission" date="2025-08" db="UniProtKB">
        <authorList>
            <consortium name="Ensembl"/>
        </authorList>
    </citation>
    <scope>IDENTIFICATION</scope>
</reference>
<dbReference type="Ensembl" id="ENSCCRT00000044376.2">
    <property type="protein sequence ID" value="ENSCCRP00000040945.2"/>
    <property type="gene ID" value="ENSCCRG00000072725.1"/>
</dbReference>
<comment type="subcellular location">
    <subcellularLocation>
        <location evidence="2">Cell projection</location>
        <location evidence="2">Cilium</location>
        <location evidence="2">Photoreceptor outer segment</location>
    </subcellularLocation>
    <subcellularLocation>
        <location evidence="1">Photoreceptor inner segment</location>
    </subcellularLocation>
    <subcellularLocation>
        <location evidence="3">Secreted</location>
        <location evidence="3">Extracellular space</location>
        <location evidence="3">Extracellular matrix</location>
        <location evidence="3">Interphotoreceptor matrix</location>
    </subcellularLocation>
</comment>
<keyword evidence="10" id="KW-0966">Cell projection</keyword>
<feature type="region of interest" description="Disordered" evidence="11">
    <location>
        <begin position="53"/>
        <end position="113"/>
    </location>
</feature>
<evidence type="ECO:0000256" key="2">
    <source>
        <dbReference type="ARBA" id="ARBA00004504"/>
    </source>
</evidence>